<dbReference type="PANTHER" id="PTHR47456:SF1">
    <property type="entry name" value="PHD-TYPE DOMAIN-CONTAINING PROTEIN"/>
    <property type="match status" value="1"/>
</dbReference>
<dbReference type="InterPro" id="IPR029309">
    <property type="entry name" value="CaRF"/>
</dbReference>
<name>A0A6P8Y8J6_THRPL</name>
<dbReference type="PANTHER" id="PTHR47456">
    <property type="entry name" value="PHD-TYPE DOMAIN-CONTAINING PROTEIN"/>
    <property type="match status" value="1"/>
</dbReference>
<proteinExistence type="predicted"/>
<dbReference type="Proteomes" id="UP000515158">
    <property type="component" value="Unplaced"/>
</dbReference>
<gene>
    <name evidence="3" type="primary">LOC117638924</name>
</gene>
<organism evidence="3">
    <name type="scientific">Thrips palmi</name>
    <name type="common">Melon thrips</name>
    <dbReference type="NCBI Taxonomy" id="161013"/>
    <lineage>
        <taxon>Eukaryota</taxon>
        <taxon>Metazoa</taxon>
        <taxon>Ecdysozoa</taxon>
        <taxon>Arthropoda</taxon>
        <taxon>Hexapoda</taxon>
        <taxon>Insecta</taxon>
        <taxon>Pterygota</taxon>
        <taxon>Neoptera</taxon>
        <taxon>Paraneoptera</taxon>
        <taxon>Thysanoptera</taxon>
        <taxon>Terebrantia</taxon>
        <taxon>Thripoidea</taxon>
        <taxon>Thripidae</taxon>
        <taxon>Thrips</taxon>
    </lineage>
</organism>
<dbReference type="RefSeq" id="XP_034230032.1">
    <property type="nucleotide sequence ID" value="XM_034374141.1"/>
</dbReference>
<evidence type="ECO:0000256" key="1">
    <source>
        <dbReference type="SAM" id="MobiDB-lite"/>
    </source>
</evidence>
<feature type="compositionally biased region" description="Polar residues" evidence="1">
    <location>
        <begin position="642"/>
        <end position="657"/>
    </location>
</feature>
<dbReference type="AlphaFoldDB" id="A0A6P8Y8J6"/>
<dbReference type="Pfam" id="PF15299">
    <property type="entry name" value="ALS2CR8"/>
    <property type="match status" value="1"/>
</dbReference>
<evidence type="ECO:0000313" key="3">
    <source>
        <dbReference type="RefSeq" id="XP_034230032.1"/>
    </source>
</evidence>
<sequence length="692" mass="78014">MAVLSSEQECSLDDLIKERLKSCRVTPKGMITGYLESKKAYDELFRDLKVLGCRYSVRSCYAGKADSGNLQYKILSPDLQIPFTGSPFHVEGTTYFLCTHGFRYFKSKVPPTADENSESDNSTTKKKRRKTNESIKLGCPAKMTVKCIRVYPDYKTPADSWRRKSDLLKKLKADMKSTPPPRQELNYWISVSPESAHTHKRTTTQRIQPLHPDLISEIHNLVRRGVTSVPTVKSQLSKIVSDMFLKSSIRPDHQNSAFYPSDKCIYNHIYDARVAVSKLQDEGKMLDPNLISLPASTEDSFTHQDHQIPAKCDPDSTVVPVLDTFTHEWQDHTVLPSNFVQVLNSNGTLMLMVTQPISEEVVGHENSTEVDAANLVSVNLDDNIYHVITGPSEERILPLNDDENILMTQTCSDHDQINEVLAMQESEETVILDSDKNGIDFDGVMSMEGTSILGIQNSPHIVEDRDDTSCHDDRSQFLFVEEDSQTELLKEVKCQNRDFSELCTLPPVPSLSPKDHEASLFPSALGTEDSEKTMDEVCGLDTEGETDKQTKTKRLKRKHSETDTDSSTLISSRRALRECAQDIINMSYWSTDTILLQEMLRVFEKYRTCVREELEAKKKLGKDEFALLQTSPGKSRWKSSSKSHGLTAKTLFQSASQKESRQSSKKLRNIAGTLFSSSESSVGDYEDLVIND</sequence>
<dbReference type="GO" id="GO:0003700">
    <property type="term" value="F:DNA-binding transcription factor activity"/>
    <property type="evidence" value="ECO:0007669"/>
    <property type="project" value="InterPro"/>
</dbReference>
<keyword evidence="2" id="KW-1185">Reference proteome</keyword>
<reference evidence="3" key="1">
    <citation type="submission" date="2025-08" db="UniProtKB">
        <authorList>
            <consortium name="RefSeq"/>
        </authorList>
    </citation>
    <scope>IDENTIFICATION</scope>
    <source>
        <tissue evidence="3">Total insect</tissue>
    </source>
</reference>
<feature type="region of interest" description="Disordered" evidence="1">
    <location>
        <begin position="541"/>
        <end position="567"/>
    </location>
</feature>
<dbReference type="KEGG" id="tpal:117638924"/>
<feature type="region of interest" description="Disordered" evidence="1">
    <location>
        <begin position="635"/>
        <end position="664"/>
    </location>
</feature>
<dbReference type="OrthoDB" id="8191859at2759"/>
<dbReference type="GeneID" id="117638924"/>
<dbReference type="InParanoid" id="A0A6P8Y8J6"/>
<protein>
    <submittedName>
        <fullName evidence="3">Uncharacterized protein LOC117638924</fullName>
    </submittedName>
</protein>
<accession>A0A6P8Y8J6</accession>
<feature type="region of interest" description="Disordered" evidence="1">
    <location>
        <begin position="110"/>
        <end position="133"/>
    </location>
</feature>
<evidence type="ECO:0000313" key="2">
    <source>
        <dbReference type="Proteomes" id="UP000515158"/>
    </source>
</evidence>